<feature type="region of interest" description="Disordered" evidence="6">
    <location>
        <begin position="495"/>
        <end position="699"/>
    </location>
</feature>
<dbReference type="EC" id="3.1.4.4" evidence="5"/>
<keyword evidence="2 5" id="KW-0378">Hydrolase</keyword>
<evidence type="ECO:0000256" key="3">
    <source>
        <dbReference type="ARBA" id="ARBA00022963"/>
    </source>
</evidence>
<keyword evidence="3 5" id="KW-0442">Lipid degradation</keyword>
<reference evidence="8 9" key="1">
    <citation type="journal article" date="2024" name="J. Plant Pathol.">
        <title>Sequence and assembly of the genome of Seiridium unicorne, isolate CBS 538.82, causal agent of cypress canker disease.</title>
        <authorList>
            <person name="Scali E."/>
            <person name="Rocca G.D."/>
            <person name="Danti R."/>
            <person name="Garbelotto M."/>
            <person name="Barberini S."/>
            <person name="Baroncelli R."/>
            <person name="Emiliani G."/>
        </authorList>
    </citation>
    <scope>NUCLEOTIDE SEQUENCE [LARGE SCALE GENOMIC DNA]</scope>
    <source>
        <strain evidence="8 9">BM-138-508</strain>
    </source>
</reference>
<feature type="domain" description="PLD phosphodiesterase" evidence="7">
    <location>
        <begin position="227"/>
        <end position="254"/>
    </location>
</feature>
<feature type="compositionally biased region" description="Basic and acidic residues" evidence="6">
    <location>
        <begin position="529"/>
        <end position="542"/>
    </location>
</feature>
<keyword evidence="9" id="KW-1185">Reference proteome</keyword>
<dbReference type="EMBL" id="JARVKF010000112">
    <property type="protein sequence ID" value="KAK9422540.1"/>
    <property type="molecule type" value="Genomic_DNA"/>
</dbReference>
<dbReference type="InterPro" id="IPR001736">
    <property type="entry name" value="PLipase_D/transphosphatidylase"/>
</dbReference>
<evidence type="ECO:0000256" key="5">
    <source>
        <dbReference type="PIRNR" id="PIRNR009376"/>
    </source>
</evidence>
<feature type="compositionally biased region" description="Basic and acidic residues" evidence="6">
    <location>
        <begin position="14"/>
        <end position="59"/>
    </location>
</feature>
<feature type="compositionally biased region" description="Basic and acidic residues" evidence="6">
    <location>
        <begin position="509"/>
        <end position="518"/>
    </location>
</feature>
<dbReference type="PANTHER" id="PTHR18896">
    <property type="entry name" value="PHOSPHOLIPASE D"/>
    <property type="match status" value="1"/>
</dbReference>
<dbReference type="InterPro" id="IPR016555">
    <property type="entry name" value="PLipase_D_euk"/>
</dbReference>
<keyword evidence="4" id="KW-0443">Lipid metabolism</keyword>
<proteinExistence type="inferred from homology"/>
<evidence type="ECO:0000256" key="4">
    <source>
        <dbReference type="ARBA" id="ARBA00023098"/>
    </source>
</evidence>
<gene>
    <name evidence="8" type="ORF">SUNI508_00403</name>
</gene>
<evidence type="ECO:0000313" key="9">
    <source>
        <dbReference type="Proteomes" id="UP001408356"/>
    </source>
</evidence>
<organism evidence="8 9">
    <name type="scientific">Seiridium unicorne</name>
    <dbReference type="NCBI Taxonomy" id="138068"/>
    <lineage>
        <taxon>Eukaryota</taxon>
        <taxon>Fungi</taxon>
        <taxon>Dikarya</taxon>
        <taxon>Ascomycota</taxon>
        <taxon>Pezizomycotina</taxon>
        <taxon>Sordariomycetes</taxon>
        <taxon>Xylariomycetidae</taxon>
        <taxon>Amphisphaeriales</taxon>
        <taxon>Sporocadaceae</taxon>
        <taxon>Seiridium</taxon>
    </lineage>
</organism>
<feature type="region of interest" description="Disordered" evidence="6">
    <location>
        <begin position="14"/>
        <end position="71"/>
    </location>
</feature>
<dbReference type="PIRSF" id="PIRSF009376">
    <property type="entry name" value="Phospholipase_D_euk"/>
    <property type="match status" value="1"/>
</dbReference>
<dbReference type="PANTHER" id="PTHR18896:SF186">
    <property type="entry name" value="PHOSPHOLIPASE D"/>
    <property type="match status" value="1"/>
</dbReference>
<evidence type="ECO:0000256" key="6">
    <source>
        <dbReference type="SAM" id="MobiDB-lite"/>
    </source>
</evidence>
<dbReference type="CDD" id="cd09141">
    <property type="entry name" value="PLDc_vPLD1_2_yPLD_like_2"/>
    <property type="match status" value="1"/>
</dbReference>
<feature type="domain" description="PLD phosphodiesterase" evidence="7">
    <location>
        <begin position="731"/>
        <end position="758"/>
    </location>
</feature>
<dbReference type="SMART" id="SM00155">
    <property type="entry name" value="PLDc"/>
    <property type="match status" value="2"/>
</dbReference>
<feature type="compositionally biased region" description="Polar residues" evidence="6">
    <location>
        <begin position="61"/>
        <end position="71"/>
    </location>
</feature>
<accession>A0ABR2V6L2</accession>
<feature type="compositionally biased region" description="Basic and acidic residues" evidence="6">
    <location>
        <begin position="550"/>
        <end position="613"/>
    </location>
</feature>
<dbReference type="Pfam" id="PF13091">
    <property type="entry name" value="PLDc_2"/>
    <property type="match status" value="1"/>
</dbReference>
<protein>
    <recommendedName>
        <fullName evidence="5">Phospholipase</fullName>
        <ecNumber evidence="5">3.1.4.4</ecNumber>
    </recommendedName>
</protein>
<dbReference type="InterPro" id="IPR015679">
    <property type="entry name" value="PLipase_D_fam"/>
</dbReference>
<evidence type="ECO:0000259" key="7">
    <source>
        <dbReference type="PROSITE" id="PS50035"/>
    </source>
</evidence>
<evidence type="ECO:0000256" key="1">
    <source>
        <dbReference type="ARBA" id="ARBA00022737"/>
    </source>
</evidence>
<comment type="similarity">
    <text evidence="5">Belongs to the phospholipase D family.</text>
</comment>
<dbReference type="PROSITE" id="PS50035">
    <property type="entry name" value="PLD"/>
    <property type="match status" value="2"/>
</dbReference>
<name>A0ABR2V6L2_9PEZI</name>
<evidence type="ECO:0000256" key="2">
    <source>
        <dbReference type="ARBA" id="ARBA00022801"/>
    </source>
</evidence>
<keyword evidence="1" id="KW-0677">Repeat</keyword>
<dbReference type="InterPro" id="IPR025202">
    <property type="entry name" value="PLD-like_dom"/>
</dbReference>
<dbReference type="CDD" id="cd09138">
    <property type="entry name" value="PLDc_vPLD1_2_yPLD_like_1"/>
    <property type="match status" value="1"/>
</dbReference>
<sequence>MDFFHKLGDKIDEVKEAFGHGDDERRNEDRPQEEFRPQQHEDRPPSRPHSEHRHDDRPEQPVNTNRYQSFAPQTSGGAKWYVDGASYFWAVSVALEEARETIYILDWWLSPELYLRRPPARNEQYRLDNMLKAAAERGVQVNVIVYKEVTQALTLNSEHTKHALEALHPNIKVFRHPDHGLDVDDAKASIESVFQNLSMGSQNAFKLSKVPEEALKSLYGSAGEVVLYWAHHEKLCLVDRKIAFMGGLDMCFGRWDTNSHPIADAHPGNLDATVFPGQDYNNARVFDFEGVDNWNHNQLDRTKNSRMGWSDVSISLNGHIVSNLLDHFVDRWNFMWDQKYKNQDPGKYLKIDCTEWSAGHPTEHSIQNAYIDAIGNAQHFVYIENQFFITATCEEQHPVKNKIGAAIVDRILRAHNAREEFRVIVLMPAVPAFAGDLHSDGALGTRAIMEFQYNSINRGGHSIIETIRQRGVEDPGRYIRFYNLRNYDRINNSETLERAEEQSGVPYEQARREFDDKVGVGNYPYGEQNEDRSQYGRDEGGESRYGGGYGDREGRGYEGREDRGYGGQEERGYEGRGERGYGDRNEGRERGYGDGGYESRERGYGGRDEEQERGGYGGDYENRDRGYGDRDEGRERGYGGRYEEREQGYGERRDDRERGYGGNEDNDRGYGERPQRRNQGGDDYQRYQQAAKATSDDTKDSVCASYMEGGELSRVPWQGSPEAELDAYVSEELYIHTKVLIADDKLVICGSANLNDRSQLGTHDSEIAVIIEDPEPIETTMNGQQFTASKFATSLRRQLFRKHLGLLPHQPVDRPNANWTPITQDAQEYDWNSRADRLVEDPLSPEFWELWTGTARTNTEVFNKVFHPVPTDLVRNWDEYGEFFSKHFIIPGVETKEEDKEGKVEYGHVVRSEFPGGVDEVKEWLGRVRGTLVEMPLEFLIDVHDLAKEGLSLNTFTDEIYT</sequence>
<dbReference type="Proteomes" id="UP001408356">
    <property type="component" value="Unassembled WGS sequence"/>
</dbReference>
<feature type="compositionally biased region" description="Basic and acidic residues" evidence="6">
    <location>
        <begin position="620"/>
        <end position="685"/>
    </location>
</feature>
<comment type="caution">
    <text evidence="8">The sequence shown here is derived from an EMBL/GenBank/DDBJ whole genome shotgun (WGS) entry which is preliminary data.</text>
</comment>
<evidence type="ECO:0000313" key="8">
    <source>
        <dbReference type="EMBL" id="KAK9422540.1"/>
    </source>
</evidence>
<dbReference type="Gene3D" id="3.30.870.10">
    <property type="entry name" value="Endonuclease Chain A"/>
    <property type="match status" value="3"/>
</dbReference>
<comment type="catalytic activity">
    <reaction evidence="5">
        <text>a 1,2-diacyl-sn-glycero-3-phosphocholine + H2O = a 1,2-diacyl-sn-glycero-3-phosphate + choline + H(+)</text>
        <dbReference type="Rhea" id="RHEA:14445"/>
        <dbReference type="ChEBI" id="CHEBI:15354"/>
        <dbReference type="ChEBI" id="CHEBI:15377"/>
        <dbReference type="ChEBI" id="CHEBI:15378"/>
        <dbReference type="ChEBI" id="CHEBI:57643"/>
        <dbReference type="ChEBI" id="CHEBI:58608"/>
        <dbReference type="EC" id="3.1.4.4"/>
    </reaction>
</comment>
<dbReference type="SUPFAM" id="SSF56024">
    <property type="entry name" value="Phospholipase D/nuclease"/>
    <property type="match status" value="2"/>
</dbReference>